<evidence type="ECO:0000256" key="1">
    <source>
        <dbReference type="ARBA" id="ARBA00007357"/>
    </source>
</evidence>
<dbReference type="Pfam" id="PF01431">
    <property type="entry name" value="Peptidase_M13"/>
    <property type="match status" value="1"/>
</dbReference>
<dbReference type="InterPro" id="IPR000718">
    <property type="entry name" value="Peptidase_M13"/>
</dbReference>
<comment type="caution">
    <text evidence="4">The sequence shown here is derived from an EMBL/GenBank/DDBJ whole genome shotgun (WGS) entry which is preliminary data.</text>
</comment>
<dbReference type="Gene3D" id="3.40.390.10">
    <property type="entry name" value="Collagenase (Catalytic Domain)"/>
    <property type="match status" value="2"/>
</dbReference>
<feature type="domain" description="Peptidase M13 C-terminal" evidence="3">
    <location>
        <begin position="253"/>
        <end position="446"/>
    </location>
</feature>
<dbReference type="GO" id="GO:0005886">
    <property type="term" value="C:plasma membrane"/>
    <property type="evidence" value="ECO:0007669"/>
    <property type="project" value="TreeGrafter"/>
</dbReference>
<gene>
    <name evidence="4" type="ORF">CLODIP_2_CD07421</name>
</gene>
<dbReference type="PROSITE" id="PS51885">
    <property type="entry name" value="NEPRILYSIN"/>
    <property type="match status" value="1"/>
</dbReference>
<dbReference type="AlphaFoldDB" id="A0A8S1DHR1"/>
<comment type="similarity">
    <text evidence="1">Belongs to the peptidase M13 family.</text>
</comment>
<dbReference type="Gene3D" id="3.80.10.10">
    <property type="entry name" value="Ribonuclease Inhibitor"/>
    <property type="match status" value="1"/>
</dbReference>
<dbReference type="InterPro" id="IPR024079">
    <property type="entry name" value="MetalloPept_cat_dom_sf"/>
</dbReference>
<dbReference type="InterPro" id="IPR018497">
    <property type="entry name" value="Peptidase_M13_C"/>
</dbReference>
<evidence type="ECO:0000259" key="3">
    <source>
        <dbReference type="Pfam" id="PF01431"/>
    </source>
</evidence>
<dbReference type="Proteomes" id="UP000494165">
    <property type="component" value="Unassembled WGS sequence"/>
</dbReference>
<dbReference type="GO" id="GO:0016485">
    <property type="term" value="P:protein processing"/>
    <property type="evidence" value="ECO:0007669"/>
    <property type="project" value="TreeGrafter"/>
</dbReference>
<proteinExistence type="inferred from homology"/>
<dbReference type="GO" id="GO:0004222">
    <property type="term" value="F:metalloendopeptidase activity"/>
    <property type="evidence" value="ECO:0007669"/>
    <property type="project" value="InterPro"/>
</dbReference>
<dbReference type="PANTHER" id="PTHR11733">
    <property type="entry name" value="ZINC METALLOPROTEASE FAMILY M13 NEPRILYSIN-RELATED"/>
    <property type="match status" value="1"/>
</dbReference>
<evidence type="ECO:0000313" key="4">
    <source>
        <dbReference type="EMBL" id="CAB3380231.1"/>
    </source>
</evidence>
<name>A0A8S1DHR1_9INSE</name>
<dbReference type="Gene3D" id="1.10.1380.10">
    <property type="entry name" value="Neutral endopeptidase , domain2"/>
    <property type="match status" value="1"/>
</dbReference>
<dbReference type="InterPro" id="IPR042089">
    <property type="entry name" value="Peptidase_M13_dom_2"/>
</dbReference>
<protein>
    <recommendedName>
        <fullName evidence="3">Peptidase M13 C-terminal domain-containing protein</fullName>
    </recommendedName>
</protein>
<feature type="signal peptide" evidence="2">
    <location>
        <begin position="1"/>
        <end position="20"/>
    </location>
</feature>
<dbReference type="SUPFAM" id="SSF52047">
    <property type="entry name" value="RNI-like"/>
    <property type="match status" value="1"/>
</dbReference>
<evidence type="ECO:0000256" key="2">
    <source>
        <dbReference type="SAM" id="SignalP"/>
    </source>
</evidence>
<dbReference type="SUPFAM" id="SSF55486">
    <property type="entry name" value="Metalloproteases ('zincins'), catalytic domain"/>
    <property type="match status" value="2"/>
</dbReference>
<dbReference type="OrthoDB" id="6475849at2759"/>
<sequence>MRLRAVIGIILLGLLPLVVTDLQLNPRFQHAKLLPDEKLTLSGTSDEILLETKTKVDQGEISERARDKIHKIKVCRSKPCQAASDRIKKLMDKNANPCKDFYQYACGGFIKENPVEVISTKKEDQKILLYMDGMTFDIAFDSVQAILESKTDQYLSNATKSYRECLLEKGEVNKRKCVNETTTNYKLELGVAYAKKDPQKNTIKDVQSLVDTMKNEARDMESYVGYDKSFLTPWELPKNEKLNPLLMNAHYMYFNREHSIFVPLSTFNPPFFKQDMDALNYGGMGFLINHELSHLHNKHTFTIYEVEEELWTESTIEAFDERRNCFANQYSEAFEEFVTIRTKDMKNRSLSVGRESVEENTADSGGLRVAFNAYQRKKPNYDKLINLPKFNHKQLFFLAFANVFCSSESVEYTEEKILTTVEKNKKHSPSKFRVNEPLKNMKEFAELCLYLKMDDKEVLRLTKRKLKTMKLKKNGLSLENVAVRVIIRNLIDYAKFPDKKDSLRKLPRVLREKLLQEMLRRKCIKGVRTEEKFKALMELFPILLSSRTRSIELNGILSYSPNRYNYHSFEETLTYCEELLYSAATLAPNINELIIQRNHAIKMTIEPQHRTLRMLEMMSKMLNLNRLFVELYSFEVADILNLCKNIPNLQFLNVRLNDARIHASAEDIKSSLFNVKEFIFEPNAGYDMLQWLRILCIQNLPNIEVVQFYCNVGTRINMDWILSSDKIISSLGFTETSNLRNLYVNVSEPDFEFMDSLPKMFPNITDLMCPNLEKIVLQNVNVEPKKIECFAELKEFEWIFREISGVVGKMDLSSILVAPKLEILSIDGWNFDKAGIRKVISMIQNKEILAQLHTFQLHSHHPVREGVNYEDFELRDLLVDLVKSSSAFLPKLTNVKFFSSNDK</sequence>
<dbReference type="PANTHER" id="PTHR11733:SF167">
    <property type="entry name" value="FI17812P1-RELATED"/>
    <property type="match status" value="1"/>
</dbReference>
<keyword evidence="2" id="KW-0732">Signal</keyword>
<keyword evidence="5" id="KW-1185">Reference proteome</keyword>
<feature type="chain" id="PRO_5035908848" description="Peptidase M13 C-terminal domain-containing protein" evidence="2">
    <location>
        <begin position="21"/>
        <end position="903"/>
    </location>
</feature>
<accession>A0A8S1DHR1</accession>
<dbReference type="EMBL" id="CADEPI010000204">
    <property type="protein sequence ID" value="CAB3380231.1"/>
    <property type="molecule type" value="Genomic_DNA"/>
</dbReference>
<dbReference type="PRINTS" id="PR00786">
    <property type="entry name" value="NEPRILYSIN"/>
</dbReference>
<reference evidence="4 5" key="1">
    <citation type="submission" date="2020-04" db="EMBL/GenBank/DDBJ databases">
        <authorList>
            <person name="Alioto T."/>
            <person name="Alioto T."/>
            <person name="Gomez Garrido J."/>
        </authorList>
    </citation>
    <scope>NUCLEOTIDE SEQUENCE [LARGE SCALE GENOMIC DNA]</scope>
</reference>
<evidence type="ECO:0000313" key="5">
    <source>
        <dbReference type="Proteomes" id="UP000494165"/>
    </source>
</evidence>
<organism evidence="4 5">
    <name type="scientific">Cloeon dipterum</name>
    <dbReference type="NCBI Taxonomy" id="197152"/>
    <lineage>
        <taxon>Eukaryota</taxon>
        <taxon>Metazoa</taxon>
        <taxon>Ecdysozoa</taxon>
        <taxon>Arthropoda</taxon>
        <taxon>Hexapoda</taxon>
        <taxon>Insecta</taxon>
        <taxon>Pterygota</taxon>
        <taxon>Palaeoptera</taxon>
        <taxon>Ephemeroptera</taxon>
        <taxon>Pisciforma</taxon>
        <taxon>Baetidae</taxon>
        <taxon>Cloeon</taxon>
    </lineage>
</organism>
<dbReference type="InterPro" id="IPR032675">
    <property type="entry name" value="LRR_dom_sf"/>
</dbReference>